<dbReference type="AlphaFoldDB" id="A0AAV6FTK8"/>
<protein>
    <submittedName>
        <fullName evidence="3">Uncharacterized protein</fullName>
    </submittedName>
</protein>
<evidence type="ECO:0000313" key="2">
    <source>
        <dbReference type="EMBL" id="KAG5261233.1"/>
    </source>
</evidence>
<organism evidence="3 4">
    <name type="scientific">Alosa alosa</name>
    <name type="common">allis shad</name>
    <dbReference type="NCBI Taxonomy" id="278164"/>
    <lineage>
        <taxon>Eukaryota</taxon>
        <taxon>Metazoa</taxon>
        <taxon>Chordata</taxon>
        <taxon>Craniata</taxon>
        <taxon>Vertebrata</taxon>
        <taxon>Euteleostomi</taxon>
        <taxon>Actinopterygii</taxon>
        <taxon>Neopterygii</taxon>
        <taxon>Teleostei</taxon>
        <taxon>Clupei</taxon>
        <taxon>Clupeiformes</taxon>
        <taxon>Clupeoidei</taxon>
        <taxon>Clupeidae</taxon>
        <taxon>Alosa</taxon>
    </lineage>
</organism>
<keyword evidence="1" id="KW-0732">Signal</keyword>
<gene>
    <name evidence="3" type="ORF">AALO_G00258490</name>
    <name evidence="2" type="ORF">AALO_G00301520</name>
</gene>
<feature type="chain" id="PRO_5044714791" evidence="1">
    <location>
        <begin position="19"/>
        <end position="84"/>
    </location>
</feature>
<accession>A0AAV6FTK8</accession>
<evidence type="ECO:0000256" key="1">
    <source>
        <dbReference type="SAM" id="SignalP"/>
    </source>
</evidence>
<proteinExistence type="predicted"/>
<name>A0AAV6FTK8_9TELE</name>
<dbReference type="Proteomes" id="UP000823561">
    <property type="component" value="Chromosome 24"/>
</dbReference>
<evidence type="ECO:0000313" key="3">
    <source>
        <dbReference type="EMBL" id="KAG5264831.1"/>
    </source>
</evidence>
<evidence type="ECO:0000313" key="4">
    <source>
        <dbReference type="Proteomes" id="UP000823561"/>
    </source>
</evidence>
<feature type="signal peptide" evidence="1">
    <location>
        <begin position="1"/>
        <end position="18"/>
    </location>
</feature>
<dbReference type="EMBL" id="JADWDJ010000020">
    <property type="protein sequence ID" value="KAG5264831.1"/>
    <property type="molecule type" value="Genomic_DNA"/>
</dbReference>
<comment type="caution">
    <text evidence="3">The sequence shown here is derived from an EMBL/GenBank/DDBJ whole genome shotgun (WGS) entry which is preliminary data.</text>
</comment>
<sequence length="84" mass="9487">MFHHLLFLLSGLFALSLSIPVPKGFASHSDNIEFYDDLENSRFLLGSELGPNIAPRVELPPEDTPWTEDPGFIPLPIKENFLKH</sequence>
<dbReference type="Proteomes" id="UP000823561">
    <property type="component" value="Chromosome 20"/>
</dbReference>
<keyword evidence="4" id="KW-1185">Reference proteome</keyword>
<dbReference type="EMBL" id="JADWDJ010000024">
    <property type="protein sequence ID" value="KAG5261233.1"/>
    <property type="molecule type" value="Genomic_DNA"/>
</dbReference>
<reference evidence="3" key="1">
    <citation type="submission" date="2020-10" db="EMBL/GenBank/DDBJ databases">
        <title>Chromosome-scale genome assembly of the Allis shad, Alosa alosa.</title>
        <authorList>
            <person name="Margot Z."/>
            <person name="Christophe K."/>
            <person name="Cabau C."/>
            <person name="Louis A."/>
            <person name="Berthelot C."/>
            <person name="Parey E."/>
            <person name="Roest Crollius H."/>
            <person name="Montfort J."/>
            <person name="Robinson-Rechavi M."/>
            <person name="Bucao C."/>
            <person name="Bouchez O."/>
            <person name="Gislard M."/>
            <person name="Lluch J."/>
            <person name="Milhes M."/>
            <person name="Lampietro C."/>
            <person name="Lopez Roques C."/>
            <person name="Donnadieu C."/>
            <person name="Braasch I."/>
            <person name="Desvignes T."/>
            <person name="Postlethwait J."/>
            <person name="Bobe J."/>
            <person name="Guiguen Y."/>
        </authorList>
    </citation>
    <scope>NUCLEOTIDE SEQUENCE</scope>
    <source>
        <strain evidence="3">M-15738</strain>
        <tissue evidence="3">Blood</tissue>
    </source>
</reference>